<evidence type="ECO:0000256" key="1">
    <source>
        <dbReference type="SAM" id="Coils"/>
    </source>
</evidence>
<evidence type="ECO:0000313" key="3">
    <source>
        <dbReference type="Proteomes" id="UP000825729"/>
    </source>
</evidence>
<dbReference type="PANTHER" id="PTHR33566">
    <property type="entry name" value="EN/SPM-LIKE TRANSPOSON-RELATED"/>
    <property type="match status" value="1"/>
</dbReference>
<reference evidence="2 3" key="1">
    <citation type="submission" date="2021-07" db="EMBL/GenBank/DDBJ databases">
        <title>The Aristolochia fimbriata genome: insights into angiosperm evolution, floral development and chemical biosynthesis.</title>
        <authorList>
            <person name="Jiao Y."/>
        </authorList>
    </citation>
    <scope>NUCLEOTIDE SEQUENCE [LARGE SCALE GENOMIC DNA]</scope>
    <source>
        <strain evidence="2">IBCAS-2021</strain>
        <tissue evidence="2">Leaf</tissue>
    </source>
</reference>
<gene>
    <name evidence="2" type="ORF">H6P81_014368</name>
</gene>
<dbReference type="Pfam" id="PF13589">
    <property type="entry name" value="HATPase_c_3"/>
    <property type="match status" value="1"/>
</dbReference>
<dbReference type="Gene3D" id="3.30.565.10">
    <property type="entry name" value="Histidine kinase-like ATPase, C-terminal domain"/>
    <property type="match status" value="1"/>
</dbReference>
<accession>A0AAV7EJG2</accession>
<keyword evidence="1" id="KW-0175">Coiled coil</keyword>
<sequence length="1624" mass="181718">MANRTPQKRPRGDYLGDSAGRVYKFRILLPNGTSTDLTLHEPGKEMSIKDFVELIKKEIKKTGSMALEGKRQIVWDGNVYFEDMSEHEIRKKISFSYFKPDELKILRLHDGNRGTTVFQNMWDLTPDTDLLSELPAEYTFETSLADLIDNSLQAVWHNVPGERRLIRVIVSESRIVVFDSGPGMDGSEENCIVKWGKMGSSSHRSFRHAGIGGKPPYLMPVFGMFGYGGTIASMHLGRHTLVSSKTKGSKKVYTLRIEREALLNKSGSKHGWKTDGGIRDPLEDEMKLSPHGSFTKVEVFEPKLKPSEAFQLQCRLKDIYFPYIQCDEVQSMGQTTMPVEFQVNDVDLAEIAGGEVAITNLESSNGPDFVLQVSCRINQDVTTNIHAGTPRKAHARLKCVYFPIVEGRESIDGILERLELEGCGISENFESFSRVSIRRLGRLLPYARWEMLPFMDLRLKKGEKAQTLKRCCLRVKCFIDTDAGFCPTPSKTDLAHHHPFTIALRNIGCKPLGKDSDVSIEMHKDGKPITPFQLEKAYVDWVMKMHESYDEEIDCGEDQPVLVVNPGNKKGLGISGDVVRVHQVIRRKGVIWKSGQKLKILKGAPGCPKTNMYATLEYILLEGFQGDMGGDARLICRPLECADERGCLLAVNGDRSILDNRDSLSFPISVIDSGKCQAVDDVMWSTQLIKVQQKFPSLITILGADECSRLEIDRALPVDGPIFAGTAPPENIVAVFRPATFTSSWSMSLDQKYIIKDTLEMLFTIEYVNEGKNIENGDTIASETVKPSTHGGLHGLYIFPLRSRFPQLFRRAGIFLFSFSASTEILNCEPSISRVLVHPLEAETWELKPSMLTGRKLVVRTGNVLPCISVVSFDRYHNRTPFLTVPPVCSRIKGVGGRMIACIDKMTVALGSKRMSLEITDAIIESSELDLIRPRYEAKLEICCQEKFSVEISCQVTPGNLHLVSIKDCSTYDDGLAPGAVIELLCLEVIKVKSSKVGRREKPTYVESLTKFCFVEATYFDVFAVFCWIEKMKSEKEYEVKEIDLASDNRSQGCKGVEVDLDLDGLGFLQPGGSRQKVNDHGYVNLSGLLKVESCYGTKAYLSVLSDGKCFLKKEFDVQKRKLRVASRVPNSCYAGSQLENIVFEIVDFNGVVDGAIHGPLHCLSITSDLQVMNETVQYIFQQGRCTIPVIAVPLGQEKFCFRASHSRHPELQINIEILVVQTPELEMVAVSEPGSVVGYTPLTEERGLQALGTSLWTPEETNPLFSFILNDQMELEKAFEEAKTCVDSCRFRLTSLNYQKEDIEKELFNLQASMSSESSCHFDDLMNSRDKIVHQVKAMVGTPAVDFCDLPRSISFRQADENFKQDIVGIVALLGTVNCSRLSKTLADYLGQEYMLGIVCKSYEVANIIQDFGEKKIVDFRVSHLDPSLLRMSNHCLVICLEEIRPFTGGFKRRGGERSLALPDPVLPSGRAPEGFLGFAVNLIDIDVGQSKRQTKSGHGLRETLFYRLFRDLQVYRTREDMKRAGVCITSGAVSIDGGNFKGNGIIAFSSREPSIMFPVVNSTVRKYFLKNSCEELNALTSKLDNLEALRDSIKDEETALARAERKLALDRKPVLRRDSPIQ</sequence>
<keyword evidence="3" id="KW-1185">Reference proteome</keyword>
<evidence type="ECO:0000313" key="2">
    <source>
        <dbReference type="EMBL" id="KAG9448240.1"/>
    </source>
</evidence>
<dbReference type="Proteomes" id="UP000825729">
    <property type="component" value="Unassembled WGS sequence"/>
</dbReference>
<comment type="caution">
    <text evidence="2">The sequence shown here is derived from an EMBL/GenBank/DDBJ whole genome shotgun (WGS) entry which is preliminary data.</text>
</comment>
<proteinExistence type="predicted"/>
<dbReference type="EMBL" id="JAINDJ010000005">
    <property type="protein sequence ID" value="KAG9448240.1"/>
    <property type="molecule type" value="Genomic_DNA"/>
</dbReference>
<name>A0AAV7EJG2_ARIFI</name>
<dbReference type="SUPFAM" id="SSF55874">
    <property type="entry name" value="ATPase domain of HSP90 chaperone/DNA topoisomerase II/histidine kinase"/>
    <property type="match status" value="1"/>
</dbReference>
<dbReference type="InterPro" id="IPR036890">
    <property type="entry name" value="HATPase_C_sf"/>
</dbReference>
<dbReference type="PANTHER" id="PTHR33566:SF1">
    <property type="entry name" value="EN_SPM-LIKE TRANSPOSON-RELATED"/>
    <property type="match status" value="1"/>
</dbReference>
<protein>
    <submittedName>
        <fullName evidence="2">Uncharacterized protein</fullName>
    </submittedName>
</protein>
<feature type="coiled-coil region" evidence="1">
    <location>
        <begin position="1571"/>
        <end position="1608"/>
    </location>
</feature>
<organism evidence="2 3">
    <name type="scientific">Aristolochia fimbriata</name>
    <name type="common">White veined hardy Dutchman's pipe vine</name>
    <dbReference type="NCBI Taxonomy" id="158543"/>
    <lineage>
        <taxon>Eukaryota</taxon>
        <taxon>Viridiplantae</taxon>
        <taxon>Streptophyta</taxon>
        <taxon>Embryophyta</taxon>
        <taxon>Tracheophyta</taxon>
        <taxon>Spermatophyta</taxon>
        <taxon>Magnoliopsida</taxon>
        <taxon>Magnoliidae</taxon>
        <taxon>Piperales</taxon>
        <taxon>Aristolochiaceae</taxon>
        <taxon>Aristolochia</taxon>
    </lineage>
</organism>